<keyword evidence="2" id="KW-0226">DNA condensation</keyword>
<dbReference type="GO" id="GO:0003677">
    <property type="term" value="F:DNA binding"/>
    <property type="evidence" value="ECO:0007669"/>
    <property type="project" value="UniProtKB-KW"/>
</dbReference>
<sequence>MTKSDIVNEIARKTGVEKNVVISCVEAFTSTVAESLINGNPVYLRGFGSFILKTRARKIGRNISKNVAIDIPEHKIAAFKPSQVLAEKVK</sequence>
<dbReference type="CDD" id="cd13836">
    <property type="entry name" value="IHF_B"/>
    <property type="match status" value="1"/>
</dbReference>
<keyword evidence="6" id="KW-1185">Reference proteome</keyword>
<dbReference type="OrthoDB" id="9799835at2"/>
<dbReference type="PANTHER" id="PTHR33175:SF3">
    <property type="entry name" value="DNA-BINDING PROTEIN HU-BETA"/>
    <property type="match status" value="1"/>
</dbReference>
<dbReference type="GO" id="GO:0005829">
    <property type="term" value="C:cytosol"/>
    <property type="evidence" value="ECO:0007669"/>
    <property type="project" value="TreeGrafter"/>
</dbReference>
<organism evidence="5 6">
    <name type="scientific">Pseudoprevotella muciniphila</name>
    <dbReference type="NCBI Taxonomy" id="2133944"/>
    <lineage>
        <taxon>Bacteria</taxon>
        <taxon>Pseudomonadati</taxon>
        <taxon>Bacteroidota</taxon>
        <taxon>Bacteroidia</taxon>
        <taxon>Bacteroidales</taxon>
        <taxon>Prevotellaceae</taxon>
        <taxon>Pseudoprevotella</taxon>
    </lineage>
</organism>
<dbReference type="Gene3D" id="4.10.520.10">
    <property type="entry name" value="IHF-like DNA-binding proteins"/>
    <property type="match status" value="1"/>
</dbReference>
<evidence type="ECO:0000313" key="5">
    <source>
        <dbReference type="EMBL" id="QFQ11679.1"/>
    </source>
</evidence>
<dbReference type="PRINTS" id="PR01727">
    <property type="entry name" value="DNABINDINGHU"/>
</dbReference>
<evidence type="ECO:0000256" key="2">
    <source>
        <dbReference type="ARBA" id="ARBA00023067"/>
    </source>
</evidence>
<evidence type="ECO:0000256" key="4">
    <source>
        <dbReference type="RuleBase" id="RU003939"/>
    </source>
</evidence>
<dbReference type="Proteomes" id="UP000249375">
    <property type="component" value="Chromosome"/>
</dbReference>
<keyword evidence="3" id="KW-0238">DNA-binding</keyword>
<gene>
    <name evidence="5" type="ORF">C7Y71_000800</name>
</gene>
<evidence type="ECO:0000313" key="6">
    <source>
        <dbReference type="Proteomes" id="UP000249375"/>
    </source>
</evidence>
<dbReference type="PANTHER" id="PTHR33175">
    <property type="entry name" value="DNA-BINDING PROTEIN HU"/>
    <property type="match status" value="1"/>
</dbReference>
<dbReference type="KEGG" id="alq:C7Y71_000800"/>
<dbReference type="SMART" id="SM00411">
    <property type="entry name" value="BHL"/>
    <property type="match status" value="1"/>
</dbReference>
<reference evidence="5 6" key="1">
    <citation type="submission" date="2018-11" db="EMBL/GenBank/DDBJ databases">
        <authorList>
            <person name="Na S.W."/>
            <person name="Baik M."/>
        </authorList>
    </citation>
    <scope>NUCLEOTIDE SEQUENCE [LARGE SCALE GENOMIC DNA]</scope>
    <source>
        <strain evidence="5 6">E39</strain>
    </source>
</reference>
<dbReference type="GO" id="GO:0030527">
    <property type="term" value="F:structural constituent of chromatin"/>
    <property type="evidence" value="ECO:0007669"/>
    <property type="project" value="InterPro"/>
</dbReference>
<dbReference type="RefSeq" id="WP_111898742.1">
    <property type="nucleotide sequence ID" value="NZ_CP033459.1"/>
</dbReference>
<accession>A0A5P8E3W7</accession>
<evidence type="ECO:0000256" key="1">
    <source>
        <dbReference type="ARBA" id="ARBA00010529"/>
    </source>
</evidence>
<name>A0A5P8E3W7_9BACT</name>
<dbReference type="SUPFAM" id="SSF47729">
    <property type="entry name" value="IHF-like DNA-binding proteins"/>
    <property type="match status" value="1"/>
</dbReference>
<evidence type="ECO:0000256" key="3">
    <source>
        <dbReference type="ARBA" id="ARBA00023125"/>
    </source>
</evidence>
<dbReference type="InterPro" id="IPR000119">
    <property type="entry name" value="Hist_DNA-bd"/>
</dbReference>
<comment type="similarity">
    <text evidence="1 4">Belongs to the bacterial histone-like protein family.</text>
</comment>
<proteinExistence type="inferred from homology"/>
<dbReference type="AlphaFoldDB" id="A0A5P8E3W7"/>
<protein>
    <submittedName>
        <fullName evidence="5">Integration host factor subunit beta</fullName>
    </submittedName>
</protein>
<dbReference type="InterPro" id="IPR010992">
    <property type="entry name" value="IHF-like_DNA-bd_dom_sf"/>
</dbReference>
<dbReference type="GO" id="GO:0030261">
    <property type="term" value="P:chromosome condensation"/>
    <property type="evidence" value="ECO:0007669"/>
    <property type="project" value="UniProtKB-KW"/>
</dbReference>
<dbReference type="EMBL" id="CP033459">
    <property type="protein sequence ID" value="QFQ11679.1"/>
    <property type="molecule type" value="Genomic_DNA"/>
</dbReference>
<dbReference type="Pfam" id="PF00216">
    <property type="entry name" value="Bac_DNA_binding"/>
    <property type="match status" value="1"/>
</dbReference>